<dbReference type="Pfam" id="PF00230">
    <property type="entry name" value="MIP"/>
    <property type="match status" value="1"/>
</dbReference>
<evidence type="ECO:0000313" key="6">
    <source>
        <dbReference type="Ensembl" id="ENSCSEP00000006376.1"/>
    </source>
</evidence>
<dbReference type="SUPFAM" id="SSF81338">
    <property type="entry name" value="Aquaporin-like"/>
    <property type="match status" value="1"/>
</dbReference>
<accession>A0A3P8V016</accession>
<dbReference type="GO" id="GO:0015267">
    <property type="term" value="F:channel activity"/>
    <property type="evidence" value="ECO:0007669"/>
    <property type="project" value="InterPro"/>
</dbReference>
<keyword evidence="7" id="KW-1185">Reference proteome</keyword>
<dbReference type="InterPro" id="IPR023265">
    <property type="entry name" value="Aquaporin_12"/>
</dbReference>
<dbReference type="GeneTree" id="ENSGT00530000063816"/>
<feature type="transmembrane region" description="Helical" evidence="5">
    <location>
        <begin position="6"/>
        <end position="25"/>
    </location>
</feature>
<evidence type="ECO:0000256" key="3">
    <source>
        <dbReference type="ARBA" id="ARBA00022989"/>
    </source>
</evidence>
<dbReference type="InterPro" id="IPR023271">
    <property type="entry name" value="Aquaporin-like"/>
</dbReference>
<keyword evidence="2 5" id="KW-0812">Transmembrane</keyword>
<dbReference type="InterPro" id="IPR000425">
    <property type="entry name" value="MIP"/>
</dbReference>
<reference evidence="6 7" key="1">
    <citation type="journal article" date="2014" name="Nat. Genet.">
        <title>Whole-genome sequence of a flatfish provides insights into ZW sex chromosome evolution and adaptation to a benthic lifestyle.</title>
        <authorList>
            <person name="Chen S."/>
            <person name="Zhang G."/>
            <person name="Shao C."/>
            <person name="Huang Q."/>
            <person name="Liu G."/>
            <person name="Zhang P."/>
            <person name="Song W."/>
            <person name="An N."/>
            <person name="Chalopin D."/>
            <person name="Volff J.N."/>
            <person name="Hong Y."/>
            <person name="Li Q."/>
            <person name="Sha Z."/>
            <person name="Zhou H."/>
            <person name="Xie M."/>
            <person name="Yu Q."/>
            <person name="Liu Y."/>
            <person name="Xiang H."/>
            <person name="Wang N."/>
            <person name="Wu K."/>
            <person name="Yang C."/>
            <person name="Zhou Q."/>
            <person name="Liao X."/>
            <person name="Yang L."/>
            <person name="Hu Q."/>
            <person name="Zhang J."/>
            <person name="Meng L."/>
            <person name="Jin L."/>
            <person name="Tian Y."/>
            <person name="Lian J."/>
            <person name="Yang J."/>
            <person name="Miao G."/>
            <person name="Liu S."/>
            <person name="Liang Z."/>
            <person name="Yan F."/>
            <person name="Li Y."/>
            <person name="Sun B."/>
            <person name="Zhang H."/>
            <person name="Zhang J."/>
            <person name="Zhu Y."/>
            <person name="Du M."/>
            <person name="Zhao Y."/>
            <person name="Schartl M."/>
            <person name="Tang Q."/>
            <person name="Wang J."/>
        </authorList>
    </citation>
    <scope>NUCLEOTIDE SEQUENCE</scope>
</reference>
<dbReference type="FunCoup" id="A0A3P8V016">
    <property type="interactions" value="916"/>
</dbReference>
<reference evidence="6" key="2">
    <citation type="submission" date="2025-08" db="UniProtKB">
        <authorList>
            <consortium name="Ensembl"/>
        </authorList>
    </citation>
    <scope>IDENTIFICATION</scope>
</reference>
<dbReference type="PRINTS" id="PR02025">
    <property type="entry name" value="AQUAPORIN12"/>
</dbReference>
<protein>
    <submittedName>
        <fullName evidence="6">Aquaporin 12</fullName>
    </submittedName>
</protein>
<dbReference type="OMA" id="MIKNLMA"/>
<comment type="subcellular location">
    <subcellularLocation>
        <location evidence="1">Membrane</location>
        <topology evidence="1">Multi-pass membrane protein</topology>
    </subcellularLocation>
</comment>
<dbReference type="Ensembl" id="ENSCSET00000006448.1">
    <property type="protein sequence ID" value="ENSCSEP00000006376.1"/>
    <property type="gene ID" value="ENSCSEG00000004129.1"/>
</dbReference>
<keyword evidence="4 5" id="KW-0472">Membrane</keyword>
<dbReference type="PANTHER" id="PTHR21191">
    <property type="entry name" value="AQUAPORIN"/>
    <property type="match status" value="1"/>
</dbReference>
<evidence type="ECO:0000256" key="1">
    <source>
        <dbReference type="ARBA" id="ARBA00004141"/>
    </source>
</evidence>
<proteinExistence type="predicted"/>
<feature type="transmembrane region" description="Helical" evidence="5">
    <location>
        <begin position="129"/>
        <end position="153"/>
    </location>
</feature>
<reference evidence="6" key="3">
    <citation type="submission" date="2025-09" db="UniProtKB">
        <authorList>
            <consortium name="Ensembl"/>
        </authorList>
    </citation>
    <scope>IDENTIFICATION</scope>
</reference>
<dbReference type="InParanoid" id="A0A3P8V016"/>
<dbReference type="PANTHER" id="PTHR21191:SF8">
    <property type="entry name" value="AQUAPORIN-12A-RELATED"/>
    <property type="match status" value="1"/>
</dbReference>
<dbReference type="GO" id="GO:0005737">
    <property type="term" value="C:cytoplasm"/>
    <property type="evidence" value="ECO:0007669"/>
    <property type="project" value="TreeGrafter"/>
</dbReference>
<dbReference type="Proteomes" id="UP000265120">
    <property type="component" value="Chromosome 2"/>
</dbReference>
<evidence type="ECO:0000313" key="7">
    <source>
        <dbReference type="Proteomes" id="UP000265120"/>
    </source>
</evidence>
<feature type="transmembrane region" description="Helical" evidence="5">
    <location>
        <begin position="173"/>
        <end position="193"/>
    </location>
</feature>
<dbReference type="GO" id="GO:0016020">
    <property type="term" value="C:membrane"/>
    <property type="evidence" value="ECO:0007669"/>
    <property type="project" value="UniProtKB-SubCell"/>
</dbReference>
<name>A0A3P8V016_CYNSE</name>
<evidence type="ECO:0000256" key="4">
    <source>
        <dbReference type="ARBA" id="ARBA00023136"/>
    </source>
</evidence>
<keyword evidence="3 5" id="KW-1133">Transmembrane helix</keyword>
<dbReference type="Gene3D" id="1.20.1080.10">
    <property type="entry name" value="Glycerol uptake facilitator protein"/>
    <property type="match status" value="1"/>
</dbReference>
<dbReference type="InterPro" id="IPR051883">
    <property type="entry name" value="AQP11/12_channel"/>
</dbReference>
<dbReference type="GO" id="GO:0071391">
    <property type="term" value="P:cellular response to estrogen stimulus"/>
    <property type="evidence" value="ECO:0007669"/>
    <property type="project" value="Ensembl"/>
</dbReference>
<feature type="transmembrane region" description="Helical" evidence="5">
    <location>
        <begin position="205"/>
        <end position="223"/>
    </location>
</feature>
<evidence type="ECO:0000256" key="2">
    <source>
        <dbReference type="ARBA" id="ARBA00022692"/>
    </source>
</evidence>
<dbReference type="STRING" id="244447.ENSCSEP00000006376"/>
<dbReference type="AlphaFoldDB" id="A0A3P8V016"/>
<sequence length="303" mass="34272">MSGLNASLGYFLAVVVFAATARTLLLKWPKFSFMMEFASSFMLVACWLELQTIVEVGEWAGGLGMDVTLTMLFDIYGRYSDHAVCTAAIPGYNLWWGFRESHCSCCQVRQHVLGHNLVRRFLQLEATTLPTLLAVLCQFFGAFVALYVAVYYWNLELTDMHMIKNLMARECSTSLMVSLLQGFFTEFVCALSFHLIHLNLQRRSALIQVPLVAVLLTFLSHSARGYTSAYINPSLAYGLTFHCPGFTLAQYALVYWLGPLTGMALALLLYMGHIPRLFARNLFYLQKTRFKVPKGDKGEKKKM</sequence>
<evidence type="ECO:0000256" key="5">
    <source>
        <dbReference type="SAM" id="Phobius"/>
    </source>
</evidence>
<organism evidence="6 7">
    <name type="scientific">Cynoglossus semilaevis</name>
    <name type="common">Tongue sole</name>
    <dbReference type="NCBI Taxonomy" id="244447"/>
    <lineage>
        <taxon>Eukaryota</taxon>
        <taxon>Metazoa</taxon>
        <taxon>Chordata</taxon>
        <taxon>Craniata</taxon>
        <taxon>Vertebrata</taxon>
        <taxon>Euteleostomi</taxon>
        <taxon>Actinopterygii</taxon>
        <taxon>Neopterygii</taxon>
        <taxon>Teleostei</taxon>
        <taxon>Neoteleostei</taxon>
        <taxon>Acanthomorphata</taxon>
        <taxon>Carangaria</taxon>
        <taxon>Pleuronectiformes</taxon>
        <taxon>Pleuronectoidei</taxon>
        <taxon>Cynoglossidae</taxon>
        <taxon>Cynoglossinae</taxon>
        <taxon>Cynoglossus</taxon>
    </lineage>
</organism>